<keyword evidence="3" id="KW-1185">Reference proteome</keyword>
<feature type="compositionally biased region" description="Basic and acidic residues" evidence="1">
    <location>
        <begin position="385"/>
        <end position="399"/>
    </location>
</feature>
<evidence type="ECO:0000313" key="3">
    <source>
        <dbReference type="Proteomes" id="UP001159363"/>
    </source>
</evidence>
<reference evidence="2 3" key="1">
    <citation type="submission" date="2023-02" db="EMBL/GenBank/DDBJ databases">
        <title>LHISI_Scaffold_Assembly.</title>
        <authorList>
            <person name="Stuart O.P."/>
            <person name="Cleave R."/>
            <person name="Magrath M.J.L."/>
            <person name="Mikheyev A.S."/>
        </authorList>
    </citation>
    <scope>NUCLEOTIDE SEQUENCE [LARGE SCALE GENOMIC DNA]</scope>
    <source>
        <strain evidence="2">Daus_M_001</strain>
        <tissue evidence="2">Leg muscle</tissue>
    </source>
</reference>
<sequence>MRVTEVSMKQHRNERPWETGNPRENPPTSGVSARLPPRRAGVRLPVKRLPDFRTWEPARWPLVAGFSRGSPVSPCPCIPELLHSRLASPSLTLETSMLRATQTPLPITPKMKYTRDMIDCKSFYTIKDISLGQYQLRSSFVDYRPIMNVVKYRVVSCVVWTNRTKSPRNNGGVNADVSVFGAPLMEVRVLALGVLKSTRVRRGEYGQAQNAKGGETEISREKPADQRHHPAKIPCSPPTRANCLSCESHFSEVHCKLRRTRLVTGGYGTGFSHSLTRRRVHSPAASIFWISSLVLPFVSGTHTTTNTTLTAHATANEAKTMAGPRTTSTCAKHSVTTNTKSQLTETAIGPAQLRALTGTSSADMTHGRGPRPRLKAVMKTTTAERGSHPRESKHSPESCKWKYTASTEWQAAEMAPENPRRILRPITSTNIPDTIVATTWTTPTTTADAVGDSESPVLRKMATA</sequence>
<dbReference type="EMBL" id="JARBHB010000015">
    <property type="protein sequence ID" value="KAJ8867319.1"/>
    <property type="molecule type" value="Genomic_DNA"/>
</dbReference>
<name>A0ABQ9G4C4_9NEOP</name>
<feature type="compositionally biased region" description="Basic and acidic residues" evidence="1">
    <location>
        <begin position="214"/>
        <end position="228"/>
    </location>
</feature>
<organism evidence="2 3">
    <name type="scientific">Dryococelus australis</name>
    <dbReference type="NCBI Taxonomy" id="614101"/>
    <lineage>
        <taxon>Eukaryota</taxon>
        <taxon>Metazoa</taxon>
        <taxon>Ecdysozoa</taxon>
        <taxon>Arthropoda</taxon>
        <taxon>Hexapoda</taxon>
        <taxon>Insecta</taxon>
        <taxon>Pterygota</taxon>
        <taxon>Neoptera</taxon>
        <taxon>Polyneoptera</taxon>
        <taxon>Phasmatodea</taxon>
        <taxon>Verophasmatodea</taxon>
        <taxon>Anareolatae</taxon>
        <taxon>Phasmatidae</taxon>
        <taxon>Eurycanthinae</taxon>
        <taxon>Dryococelus</taxon>
    </lineage>
</organism>
<feature type="region of interest" description="Disordered" evidence="1">
    <location>
        <begin position="205"/>
        <end position="233"/>
    </location>
</feature>
<evidence type="ECO:0000313" key="2">
    <source>
        <dbReference type="EMBL" id="KAJ8867319.1"/>
    </source>
</evidence>
<gene>
    <name evidence="2" type="ORF">PR048_031120</name>
</gene>
<comment type="caution">
    <text evidence="2">The sequence shown here is derived from an EMBL/GenBank/DDBJ whole genome shotgun (WGS) entry which is preliminary data.</text>
</comment>
<protein>
    <submittedName>
        <fullName evidence="2">Uncharacterized protein</fullName>
    </submittedName>
</protein>
<feature type="region of interest" description="Disordered" evidence="1">
    <location>
        <begin position="379"/>
        <end position="399"/>
    </location>
</feature>
<dbReference type="Proteomes" id="UP001159363">
    <property type="component" value="Chromosome 14"/>
</dbReference>
<proteinExistence type="predicted"/>
<evidence type="ECO:0000256" key="1">
    <source>
        <dbReference type="SAM" id="MobiDB-lite"/>
    </source>
</evidence>
<feature type="region of interest" description="Disordered" evidence="1">
    <location>
        <begin position="1"/>
        <end position="38"/>
    </location>
</feature>
<accession>A0ABQ9G4C4</accession>